<keyword evidence="5" id="KW-1185">Reference proteome</keyword>
<evidence type="ECO:0000256" key="2">
    <source>
        <dbReference type="PROSITE-ProRule" id="PRU00335"/>
    </source>
</evidence>
<evidence type="ECO:0000259" key="3">
    <source>
        <dbReference type="PROSITE" id="PS50977"/>
    </source>
</evidence>
<dbReference type="Gene3D" id="1.10.357.10">
    <property type="entry name" value="Tetracycline Repressor, domain 2"/>
    <property type="match status" value="1"/>
</dbReference>
<feature type="DNA-binding region" description="H-T-H motif" evidence="2">
    <location>
        <begin position="68"/>
        <end position="87"/>
    </location>
</feature>
<dbReference type="InterPro" id="IPR050109">
    <property type="entry name" value="HTH-type_TetR-like_transc_reg"/>
</dbReference>
<dbReference type="GO" id="GO:0003700">
    <property type="term" value="F:DNA-binding transcription factor activity"/>
    <property type="evidence" value="ECO:0007669"/>
    <property type="project" value="TreeGrafter"/>
</dbReference>
<gene>
    <name evidence="4" type="ORF">EI981_17155</name>
</gene>
<organism evidence="4 5">
    <name type="scientific">Paenibacillus lutimineralis</name>
    <dbReference type="NCBI Taxonomy" id="2707005"/>
    <lineage>
        <taxon>Bacteria</taxon>
        <taxon>Bacillati</taxon>
        <taxon>Bacillota</taxon>
        <taxon>Bacilli</taxon>
        <taxon>Bacillales</taxon>
        <taxon>Paenibacillaceae</taxon>
        <taxon>Paenibacillus</taxon>
    </lineage>
</organism>
<protein>
    <submittedName>
        <fullName evidence="4">TetR/AcrR family transcriptional regulator</fullName>
    </submittedName>
</protein>
<dbReference type="GO" id="GO:0000976">
    <property type="term" value="F:transcription cis-regulatory region binding"/>
    <property type="evidence" value="ECO:0007669"/>
    <property type="project" value="TreeGrafter"/>
</dbReference>
<sequence>MNLSSCFIDRPTILTYNRNYKGGNEEVTENEYESKIRIPRQERSIKTKETILQAAMELFSEKGYHGTNTKEIAAAAGVSTGSFYSYYKDKRAVFLDSLIIYNNTLVERIDTYLDGVDFQSMDKIDFIREVIDSLIFSHKVFTEFHKELAVMYNSDPEVQTLMDTQFEFGRRKTLDYLLMNPEELKVDNLEAASVVIFETLNRVVDLIVFSPQIVDVEQLKTELAKMLVAYLYK</sequence>
<name>A0A3Q9IDP4_9BACL</name>
<dbReference type="PANTHER" id="PTHR30055:SF226">
    <property type="entry name" value="HTH-TYPE TRANSCRIPTIONAL REGULATOR PKSA"/>
    <property type="match status" value="1"/>
</dbReference>
<dbReference type="SUPFAM" id="SSF46689">
    <property type="entry name" value="Homeodomain-like"/>
    <property type="match status" value="1"/>
</dbReference>
<evidence type="ECO:0000256" key="1">
    <source>
        <dbReference type="ARBA" id="ARBA00023125"/>
    </source>
</evidence>
<evidence type="ECO:0000313" key="4">
    <source>
        <dbReference type="EMBL" id="AZS18348.1"/>
    </source>
</evidence>
<dbReference type="Pfam" id="PF00440">
    <property type="entry name" value="TetR_N"/>
    <property type="match status" value="1"/>
</dbReference>
<keyword evidence="1 2" id="KW-0238">DNA-binding</keyword>
<dbReference type="KEGG" id="plut:EI981_17155"/>
<dbReference type="PRINTS" id="PR00455">
    <property type="entry name" value="HTHTETR"/>
</dbReference>
<dbReference type="InterPro" id="IPR009057">
    <property type="entry name" value="Homeodomain-like_sf"/>
</dbReference>
<feature type="domain" description="HTH tetR-type" evidence="3">
    <location>
        <begin position="45"/>
        <end position="105"/>
    </location>
</feature>
<dbReference type="Proteomes" id="UP000270678">
    <property type="component" value="Chromosome"/>
</dbReference>
<proteinExistence type="predicted"/>
<dbReference type="OrthoDB" id="9812484at2"/>
<dbReference type="PANTHER" id="PTHR30055">
    <property type="entry name" value="HTH-TYPE TRANSCRIPTIONAL REGULATOR RUTR"/>
    <property type="match status" value="1"/>
</dbReference>
<dbReference type="AlphaFoldDB" id="A0A3Q9IDP4"/>
<dbReference type="EMBL" id="CP034346">
    <property type="protein sequence ID" value="AZS18348.1"/>
    <property type="molecule type" value="Genomic_DNA"/>
</dbReference>
<dbReference type="InterPro" id="IPR001647">
    <property type="entry name" value="HTH_TetR"/>
</dbReference>
<evidence type="ECO:0000313" key="5">
    <source>
        <dbReference type="Proteomes" id="UP000270678"/>
    </source>
</evidence>
<dbReference type="InterPro" id="IPR041669">
    <property type="entry name" value="TetR_C_15"/>
</dbReference>
<accession>A0A3Q9IDP4</accession>
<dbReference type="Pfam" id="PF17918">
    <property type="entry name" value="TetR_C_15"/>
    <property type="match status" value="1"/>
</dbReference>
<dbReference type="PROSITE" id="PS50977">
    <property type="entry name" value="HTH_TETR_2"/>
    <property type="match status" value="1"/>
</dbReference>
<dbReference type="Gene3D" id="1.10.10.60">
    <property type="entry name" value="Homeodomain-like"/>
    <property type="match status" value="1"/>
</dbReference>
<reference evidence="5" key="1">
    <citation type="submission" date="2018-12" db="EMBL/GenBank/DDBJ databases">
        <title>Complete genome sequence of Paenibacillus sp. MBLB1234.</title>
        <authorList>
            <person name="Nam Y.-D."/>
            <person name="Kang J."/>
            <person name="Chung W.-H."/>
            <person name="Park Y.S."/>
        </authorList>
    </citation>
    <scope>NUCLEOTIDE SEQUENCE [LARGE SCALE GENOMIC DNA]</scope>
    <source>
        <strain evidence="5">MBLB1234</strain>
    </source>
</reference>